<dbReference type="PANTHER" id="PTHR24171">
    <property type="entry name" value="ANKYRIN REPEAT DOMAIN-CONTAINING PROTEIN 39-RELATED"/>
    <property type="match status" value="1"/>
</dbReference>
<dbReference type="Pfam" id="PF12796">
    <property type="entry name" value="Ank_2"/>
    <property type="match status" value="1"/>
</dbReference>
<feature type="repeat" description="ANK" evidence="3">
    <location>
        <begin position="168"/>
        <end position="200"/>
    </location>
</feature>
<evidence type="ECO:0000313" key="5">
    <source>
        <dbReference type="WBParaSite" id="nRc.2.0.1.t31150-RA"/>
    </source>
</evidence>
<organism evidence="4 5">
    <name type="scientific">Romanomermis culicivorax</name>
    <name type="common">Nematode worm</name>
    <dbReference type="NCBI Taxonomy" id="13658"/>
    <lineage>
        <taxon>Eukaryota</taxon>
        <taxon>Metazoa</taxon>
        <taxon>Ecdysozoa</taxon>
        <taxon>Nematoda</taxon>
        <taxon>Enoplea</taxon>
        <taxon>Dorylaimia</taxon>
        <taxon>Mermithida</taxon>
        <taxon>Mermithoidea</taxon>
        <taxon>Mermithidae</taxon>
        <taxon>Romanomermis</taxon>
    </lineage>
</organism>
<sequence length="230" mass="26110">MSISIPCIGTGTVRFLNFRIGTRTVILKIEEPEPIFFEIKNRCTSSLIYNHDDSKEPTMTTPECSNNNADYNQPLHQIFVQEKNRLDLKSHNSTLSSVDDSSINFARAAVLNDDRITVKKLLETDLHILNSIDILGRTLLIYAVSSNKFKIVKHLIRRGANINFRDKGGRSSLYWAVHCDHVEIVKLLLHNNADYTLTDENGASPLHESVKLSSTKCLKSLKAHYTEEKR</sequence>
<protein>
    <submittedName>
        <fullName evidence="5">ANK_REP_REGION domain-containing protein</fullName>
    </submittedName>
</protein>
<evidence type="ECO:0000256" key="3">
    <source>
        <dbReference type="PROSITE-ProRule" id="PRU00023"/>
    </source>
</evidence>
<dbReference type="Gene3D" id="1.25.40.20">
    <property type="entry name" value="Ankyrin repeat-containing domain"/>
    <property type="match status" value="1"/>
</dbReference>
<keyword evidence="1" id="KW-0677">Repeat</keyword>
<dbReference type="InterPro" id="IPR036770">
    <property type="entry name" value="Ankyrin_rpt-contain_sf"/>
</dbReference>
<evidence type="ECO:0000256" key="1">
    <source>
        <dbReference type="ARBA" id="ARBA00022737"/>
    </source>
</evidence>
<dbReference type="AlphaFoldDB" id="A0A915JYT2"/>
<accession>A0A915JYT2</accession>
<evidence type="ECO:0000313" key="4">
    <source>
        <dbReference type="Proteomes" id="UP000887565"/>
    </source>
</evidence>
<reference evidence="5" key="1">
    <citation type="submission" date="2022-11" db="UniProtKB">
        <authorList>
            <consortium name="WormBaseParasite"/>
        </authorList>
    </citation>
    <scope>IDENTIFICATION</scope>
</reference>
<proteinExistence type="predicted"/>
<dbReference type="PROSITE" id="PS50088">
    <property type="entry name" value="ANK_REPEAT"/>
    <property type="match status" value="2"/>
</dbReference>
<dbReference type="Proteomes" id="UP000887565">
    <property type="component" value="Unplaced"/>
</dbReference>
<dbReference type="PROSITE" id="PS50297">
    <property type="entry name" value="ANK_REP_REGION"/>
    <property type="match status" value="2"/>
</dbReference>
<evidence type="ECO:0000256" key="2">
    <source>
        <dbReference type="ARBA" id="ARBA00023043"/>
    </source>
</evidence>
<keyword evidence="4" id="KW-1185">Reference proteome</keyword>
<dbReference type="InterPro" id="IPR002110">
    <property type="entry name" value="Ankyrin_rpt"/>
</dbReference>
<dbReference type="WBParaSite" id="nRc.2.0.1.t31150-RA">
    <property type="protein sequence ID" value="nRc.2.0.1.t31150-RA"/>
    <property type="gene ID" value="nRc.2.0.1.g31150"/>
</dbReference>
<name>A0A915JYT2_ROMCU</name>
<dbReference type="SUPFAM" id="SSF48403">
    <property type="entry name" value="Ankyrin repeat"/>
    <property type="match status" value="1"/>
</dbReference>
<feature type="repeat" description="ANK" evidence="3">
    <location>
        <begin position="135"/>
        <end position="167"/>
    </location>
</feature>
<dbReference type="SMART" id="SM00248">
    <property type="entry name" value="ANK"/>
    <property type="match status" value="2"/>
</dbReference>
<keyword evidence="2 3" id="KW-0040">ANK repeat</keyword>